<gene>
    <name evidence="2" type="ORF">RDWZM_005103</name>
</gene>
<feature type="compositionally biased region" description="Acidic residues" evidence="1">
    <location>
        <begin position="35"/>
        <end position="54"/>
    </location>
</feature>
<feature type="region of interest" description="Disordered" evidence="1">
    <location>
        <begin position="106"/>
        <end position="129"/>
    </location>
</feature>
<feature type="compositionally biased region" description="Basic residues" evidence="1">
    <location>
        <begin position="106"/>
        <end position="119"/>
    </location>
</feature>
<dbReference type="EMBL" id="JAPWDV010000002">
    <property type="protein sequence ID" value="KAJ6219291.1"/>
    <property type="molecule type" value="Genomic_DNA"/>
</dbReference>
<protein>
    <submittedName>
        <fullName evidence="2">Uncharacterized protein</fullName>
    </submittedName>
</protein>
<feature type="compositionally biased region" description="Polar residues" evidence="1">
    <location>
        <begin position="292"/>
        <end position="305"/>
    </location>
</feature>
<name>A0A9Q0RM28_BLOTA</name>
<feature type="region of interest" description="Disordered" evidence="1">
    <location>
        <begin position="16"/>
        <end position="85"/>
    </location>
</feature>
<sequence length="362" mass="42408">MKWLNAKYIRRYFQRKSHKRAETRDNSDNNWVENCNDEPEYSDDDDDDESDSDDGSYVMEKQTQPQQPKKITVQNDGNEPNEKSTKVYNKIWQVFGSLTWKCKTKSKLKMQQHHHHHHQQQQQRQQPTTKPYVSILRKYLYKQLQIMGKKIVANEEATTTDNIVKLPSMYTISNGYHQTMNHQPLSLVDSNNQIKLSQQIDSIVSNGSSKQTNYNDVRAQTVNTLDRQGKLWHHQRYTTSSNSRSAAMDRINRRKSIQANRRSTLIPIEQNDDRKISSNLVTTIITESIGQRTISNKPPNGQLSILDNKKNDNHNDRNRTPNENDGIFDSNTDEYRRRSNQLESNGFKRYNETITPYNLSTR</sequence>
<feature type="compositionally biased region" description="Low complexity" evidence="1">
    <location>
        <begin position="61"/>
        <end position="74"/>
    </location>
</feature>
<reference evidence="2" key="1">
    <citation type="submission" date="2022-12" db="EMBL/GenBank/DDBJ databases">
        <title>Genome assemblies of Blomia tropicalis.</title>
        <authorList>
            <person name="Cui Y."/>
        </authorList>
    </citation>
    <scope>NUCLEOTIDE SEQUENCE</scope>
    <source>
        <tissue evidence="2">Adult mites</tissue>
    </source>
</reference>
<feature type="region of interest" description="Disordered" evidence="1">
    <location>
        <begin position="292"/>
        <end position="335"/>
    </location>
</feature>
<feature type="compositionally biased region" description="Basic and acidic residues" evidence="1">
    <location>
        <begin position="307"/>
        <end position="322"/>
    </location>
</feature>
<accession>A0A9Q0RM28</accession>
<evidence type="ECO:0000313" key="3">
    <source>
        <dbReference type="Proteomes" id="UP001142055"/>
    </source>
</evidence>
<organism evidence="2 3">
    <name type="scientific">Blomia tropicalis</name>
    <name type="common">Mite</name>
    <dbReference type="NCBI Taxonomy" id="40697"/>
    <lineage>
        <taxon>Eukaryota</taxon>
        <taxon>Metazoa</taxon>
        <taxon>Ecdysozoa</taxon>
        <taxon>Arthropoda</taxon>
        <taxon>Chelicerata</taxon>
        <taxon>Arachnida</taxon>
        <taxon>Acari</taxon>
        <taxon>Acariformes</taxon>
        <taxon>Sarcoptiformes</taxon>
        <taxon>Astigmata</taxon>
        <taxon>Glycyphagoidea</taxon>
        <taxon>Echimyopodidae</taxon>
        <taxon>Blomia</taxon>
    </lineage>
</organism>
<evidence type="ECO:0000313" key="2">
    <source>
        <dbReference type="EMBL" id="KAJ6219291.1"/>
    </source>
</evidence>
<evidence type="ECO:0000256" key="1">
    <source>
        <dbReference type="SAM" id="MobiDB-lite"/>
    </source>
</evidence>
<proteinExistence type="predicted"/>
<dbReference type="Proteomes" id="UP001142055">
    <property type="component" value="Chromosome 2"/>
</dbReference>
<keyword evidence="3" id="KW-1185">Reference proteome</keyword>
<comment type="caution">
    <text evidence="2">The sequence shown here is derived from an EMBL/GenBank/DDBJ whole genome shotgun (WGS) entry which is preliminary data.</text>
</comment>
<dbReference type="AlphaFoldDB" id="A0A9Q0RM28"/>